<dbReference type="InterPro" id="IPR051315">
    <property type="entry name" value="Bact_Chemotaxis_CheA"/>
</dbReference>
<evidence type="ECO:0000256" key="6">
    <source>
        <dbReference type="ARBA" id="ARBA00022679"/>
    </source>
</evidence>
<keyword evidence="6" id="KW-0808">Transferase</keyword>
<dbReference type="SUPFAM" id="SSF47226">
    <property type="entry name" value="Histidine-containing phosphotransfer domain, HPT domain"/>
    <property type="match status" value="1"/>
</dbReference>
<evidence type="ECO:0000256" key="5">
    <source>
        <dbReference type="ARBA" id="ARBA00022553"/>
    </source>
</evidence>
<dbReference type="InterPro" id="IPR008207">
    <property type="entry name" value="Sig_transdc_His_kin_Hpt_dom"/>
</dbReference>
<dbReference type="PROSITE" id="PS50894">
    <property type="entry name" value="HPT"/>
    <property type="match status" value="1"/>
</dbReference>
<name>A0A3B1AEH0_9ZZZZ</name>
<keyword evidence="7 12" id="KW-0418">Kinase</keyword>
<dbReference type="PANTHER" id="PTHR43395">
    <property type="entry name" value="SENSOR HISTIDINE KINASE CHEA"/>
    <property type="match status" value="1"/>
</dbReference>
<dbReference type="InterPro" id="IPR036890">
    <property type="entry name" value="HATPase_C_sf"/>
</dbReference>
<dbReference type="AlphaFoldDB" id="A0A3B1AEH0"/>
<keyword evidence="5" id="KW-0597">Phosphoprotein</keyword>
<dbReference type="InterPro" id="IPR004358">
    <property type="entry name" value="Sig_transdc_His_kin-like_C"/>
</dbReference>
<dbReference type="Gene3D" id="1.20.120.160">
    <property type="entry name" value="HPT domain"/>
    <property type="match status" value="1"/>
</dbReference>
<evidence type="ECO:0000256" key="1">
    <source>
        <dbReference type="ARBA" id="ARBA00000085"/>
    </source>
</evidence>
<dbReference type="FunFam" id="3.30.565.10:FF:000016">
    <property type="entry name" value="Chemotaxis protein CheA, putative"/>
    <property type="match status" value="1"/>
</dbReference>
<evidence type="ECO:0000256" key="8">
    <source>
        <dbReference type="SAM" id="Coils"/>
    </source>
</evidence>
<dbReference type="SMART" id="SM00073">
    <property type="entry name" value="HPT"/>
    <property type="match status" value="1"/>
</dbReference>
<feature type="compositionally biased region" description="Basic and acidic residues" evidence="9">
    <location>
        <begin position="276"/>
        <end position="292"/>
    </location>
</feature>
<sequence length="530" mass="58526">MSIDMEQFKVTFMEESLEGLDIMESVLLDMHPGAADAEAIDNIFRAAHSIKGGAATFGLGNIANFTHVVETLLDEVRNGDRDITQDAIVLFLSSVDCIREMLSADQNGEAVDQEHIEQVKAGLDKMLGSEQKNESVLPVDNTDASTAAKDNGWKIIFKPFPGMLCTGNDVVRMFRELAGLGDFSVVVDAENLPPLVDMDPEEAYLSWHITLNGEIEKSQISEIFEWVEDDCELDISPLAEGNTKTVTVDTHETDKTTNKTTEESKPADLQAASPASERRAEEDRRQENDRRQPARKTSSPESSSIRVGIDKIDDLINMVGELVITQSMLSQLGEDFDMSKVERLNDGLSELERNTRELQESVMRIRMLPISFAFNRFPRMVHDLSAKLDKKIELTMSGEQTELDKTVMEKIGDPLVHLVRNSIDHGIETPEARKAAGKSETGVVNLNAYHQGGNIIIEINDDGAGLNYEKILAKAIERGLVGANEELPEEKVYELLFEPGFSTADVVSDVSGRGVGMDVVKRNIMALGGR</sequence>
<keyword evidence="8" id="KW-0175">Coiled coil</keyword>
<dbReference type="Gene3D" id="3.30.565.10">
    <property type="entry name" value="Histidine kinase-like ATPase, C-terminal domain"/>
    <property type="match status" value="1"/>
</dbReference>
<gene>
    <name evidence="12" type="ORF">MNBD_GAMMA19-220</name>
</gene>
<feature type="compositionally biased region" description="Polar residues" evidence="9">
    <location>
        <begin position="295"/>
        <end position="305"/>
    </location>
</feature>
<feature type="domain" description="Histidine kinase" evidence="10">
    <location>
        <begin position="339"/>
        <end position="530"/>
    </location>
</feature>
<dbReference type="InterPro" id="IPR036097">
    <property type="entry name" value="HisK_dim/P_sf"/>
</dbReference>
<dbReference type="CDD" id="cd00088">
    <property type="entry name" value="HPT"/>
    <property type="match status" value="1"/>
</dbReference>
<dbReference type="Gene3D" id="1.10.287.560">
    <property type="entry name" value="Histidine kinase CheA-like, homodimeric domain"/>
    <property type="match status" value="1"/>
</dbReference>
<dbReference type="InterPro" id="IPR003594">
    <property type="entry name" value="HATPase_dom"/>
</dbReference>
<dbReference type="GO" id="GO:0006935">
    <property type="term" value="P:chemotaxis"/>
    <property type="evidence" value="ECO:0007669"/>
    <property type="project" value="UniProtKB-KW"/>
</dbReference>
<keyword evidence="4" id="KW-0145">Chemotaxis</keyword>
<dbReference type="PRINTS" id="PR00344">
    <property type="entry name" value="BCTRLSENSOR"/>
</dbReference>
<dbReference type="SMART" id="SM01231">
    <property type="entry name" value="H-kinase_dim"/>
    <property type="match status" value="1"/>
</dbReference>
<evidence type="ECO:0000256" key="2">
    <source>
        <dbReference type="ARBA" id="ARBA00012438"/>
    </source>
</evidence>
<evidence type="ECO:0000256" key="9">
    <source>
        <dbReference type="SAM" id="MobiDB-lite"/>
    </source>
</evidence>
<comment type="catalytic activity">
    <reaction evidence="1">
        <text>ATP + protein L-histidine = ADP + protein N-phospho-L-histidine.</text>
        <dbReference type="EC" id="2.7.13.3"/>
    </reaction>
</comment>
<dbReference type="SUPFAM" id="SSF55874">
    <property type="entry name" value="ATPase domain of HSP90 chaperone/DNA topoisomerase II/histidine kinase"/>
    <property type="match status" value="1"/>
</dbReference>
<reference evidence="12" key="1">
    <citation type="submission" date="2018-06" db="EMBL/GenBank/DDBJ databases">
        <authorList>
            <person name="Zhirakovskaya E."/>
        </authorList>
    </citation>
    <scope>NUCLEOTIDE SEQUENCE</scope>
</reference>
<evidence type="ECO:0000259" key="11">
    <source>
        <dbReference type="PROSITE" id="PS50894"/>
    </source>
</evidence>
<feature type="coiled-coil region" evidence="8">
    <location>
        <begin position="341"/>
        <end position="368"/>
    </location>
</feature>
<dbReference type="SUPFAM" id="SSF47384">
    <property type="entry name" value="Homodimeric domain of signal transducing histidine kinase"/>
    <property type="match status" value="1"/>
</dbReference>
<protein>
    <recommendedName>
        <fullName evidence="3">Chemotaxis protein CheA</fullName>
        <ecNumber evidence="2">2.7.13.3</ecNumber>
    </recommendedName>
</protein>
<evidence type="ECO:0000256" key="3">
    <source>
        <dbReference type="ARBA" id="ARBA00021495"/>
    </source>
</evidence>
<dbReference type="PANTHER" id="PTHR43395:SF10">
    <property type="entry name" value="CHEMOTAXIS PROTEIN CHEA"/>
    <property type="match status" value="1"/>
</dbReference>
<evidence type="ECO:0000256" key="4">
    <source>
        <dbReference type="ARBA" id="ARBA00022500"/>
    </source>
</evidence>
<dbReference type="InterPro" id="IPR037006">
    <property type="entry name" value="CheA-like_homodim_sf"/>
</dbReference>
<dbReference type="CDD" id="cd16916">
    <property type="entry name" value="HATPase_CheA-like"/>
    <property type="match status" value="1"/>
</dbReference>
<dbReference type="EMBL" id="UOFV01000198">
    <property type="protein sequence ID" value="VAX00061.1"/>
    <property type="molecule type" value="Genomic_DNA"/>
</dbReference>
<dbReference type="GO" id="GO:0000155">
    <property type="term" value="F:phosphorelay sensor kinase activity"/>
    <property type="evidence" value="ECO:0007669"/>
    <property type="project" value="InterPro"/>
</dbReference>
<feature type="non-terminal residue" evidence="12">
    <location>
        <position position="530"/>
    </location>
</feature>
<feature type="domain" description="HPt" evidence="11">
    <location>
        <begin position="1"/>
        <end position="105"/>
    </location>
</feature>
<dbReference type="InterPro" id="IPR036641">
    <property type="entry name" value="HPT_dom_sf"/>
</dbReference>
<organism evidence="12">
    <name type="scientific">hydrothermal vent metagenome</name>
    <dbReference type="NCBI Taxonomy" id="652676"/>
    <lineage>
        <taxon>unclassified sequences</taxon>
        <taxon>metagenomes</taxon>
        <taxon>ecological metagenomes</taxon>
    </lineage>
</organism>
<dbReference type="InterPro" id="IPR004105">
    <property type="entry name" value="CheA-like_dim"/>
</dbReference>
<proteinExistence type="predicted"/>
<accession>A0A3B1AEH0</accession>
<dbReference type="Pfam" id="PF01627">
    <property type="entry name" value="Hpt"/>
    <property type="match status" value="1"/>
</dbReference>
<evidence type="ECO:0000259" key="10">
    <source>
        <dbReference type="PROSITE" id="PS50109"/>
    </source>
</evidence>
<feature type="compositionally biased region" description="Basic and acidic residues" evidence="9">
    <location>
        <begin position="249"/>
        <end position="266"/>
    </location>
</feature>
<evidence type="ECO:0000313" key="12">
    <source>
        <dbReference type="EMBL" id="VAX00061.1"/>
    </source>
</evidence>
<evidence type="ECO:0000256" key="7">
    <source>
        <dbReference type="ARBA" id="ARBA00022777"/>
    </source>
</evidence>
<dbReference type="Pfam" id="PF02518">
    <property type="entry name" value="HATPase_c"/>
    <property type="match status" value="1"/>
</dbReference>
<feature type="region of interest" description="Disordered" evidence="9">
    <location>
        <begin position="244"/>
        <end position="306"/>
    </location>
</feature>
<dbReference type="PROSITE" id="PS50109">
    <property type="entry name" value="HIS_KIN"/>
    <property type="match status" value="1"/>
</dbReference>
<dbReference type="SMART" id="SM00387">
    <property type="entry name" value="HATPase_c"/>
    <property type="match status" value="1"/>
</dbReference>
<dbReference type="Pfam" id="PF02895">
    <property type="entry name" value="H-kinase_dim"/>
    <property type="match status" value="1"/>
</dbReference>
<dbReference type="EC" id="2.7.13.3" evidence="2"/>
<dbReference type="GO" id="GO:0005737">
    <property type="term" value="C:cytoplasm"/>
    <property type="evidence" value="ECO:0007669"/>
    <property type="project" value="InterPro"/>
</dbReference>
<dbReference type="InterPro" id="IPR005467">
    <property type="entry name" value="His_kinase_dom"/>
</dbReference>